<comment type="caution">
    <text evidence="1">The sequence shown here is derived from an EMBL/GenBank/DDBJ whole genome shotgun (WGS) entry which is preliminary data.</text>
</comment>
<proteinExistence type="predicted"/>
<dbReference type="Proteomes" id="UP001196413">
    <property type="component" value="Unassembled WGS sequence"/>
</dbReference>
<accession>A0AAD5M5P8</accession>
<dbReference type="Pfam" id="PF10265">
    <property type="entry name" value="Miga"/>
    <property type="match status" value="1"/>
</dbReference>
<dbReference type="InterPro" id="IPR019392">
    <property type="entry name" value="Miga"/>
</dbReference>
<keyword evidence="2" id="KW-1185">Reference proteome</keyword>
<name>A0AAD5M5P8_PARTN</name>
<gene>
    <name evidence="1" type="ORF">KIN20_006203</name>
</gene>
<evidence type="ECO:0000313" key="1">
    <source>
        <dbReference type="EMBL" id="KAJ1350418.1"/>
    </source>
</evidence>
<protein>
    <submittedName>
        <fullName evidence="1">Uncharacterized protein</fullName>
    </submittedName>
</protein>
<organism evidence="1 2">
    <name type="scientific">Parelaphostrongylus tenuis</name>
    <name type="common">Meningeal worm</name>
    <dbReference type="NCBI Taxonomy" id="148309"/>
    <lineage>
        <taxon>Eukaryota</taxon>
        <taxon>Metazoa</taxon>
        <taxon>Ecdysozoa</taxon>
        <taxon>Nematoda</taxon>
        <taxon>Chromadorea</taxon>
        <taxon>Rhabditida</taxon>
        <taxon>Rhabditina</taxon>
        <taxon>Rhabditomorpha</taxon>
        <taxon>Strongyloidea</taxon>
        <taxon>Metastrongylidae</taxon>
        <taxon>Parelaphostrongylus</taxon>
    </lineage>
</organism>
<reference evidence="1" key="1">
    <citation type="submission" date="2021-06" db="EMBL/GenBank/DDBJ databases">
        <title>Parelaphostrongylus tenuis whole genome reference sequence.</title>
        <authorList>
            <person name="Garwood T.J."/>
            <person name="Larsen P.A."/>
            <person name="Fountain-Jones N.M."/>
            <person name="Garbe J.R."/>
            <person name="Macchietto M.G."/>
            <person name="Kania S.A."/>
            <person name="Gerhold R.W."/>
            <person name="Richards J.E."/>
            <person name="Wolf T.M."/>
        </authorList>
    </citation>
    <scope>NUCLEOTIDE SEQUENCE</scope>
    <source>
        <strain evidence="1">MNPRO001-30</strain>
        <tissue evidence="1">Meninges</tissue>
    </source>
</reference>
<sequence length="122" mass="13830">MSLPSQFYTAFDAVMNFFLKRCRYMSNGRGTARCGVVEFGFCDIVLDFVLLDSFSDIRSPQSAVCSVVLRYGRGVVYPFVDAFVPACLTRLRMPYQISCNRLRRLRGNYATLCSAGTFVQFI</sequence>
<dbReference type="AlphaFoldDB" id="A0AAD5M5P8"/>
<evidence type="ECO:0000313" key="2">
    <source>
        <dbReference type="Proteomes" id="UP001196413"/>
    </source>
</evidence>
<dbReference type="EMBL" id="JAHQIW010000859">
    <property type="protein sequence ID" value="KAJ1350418.1"/>
    <property type="molecule type" value="Genomic_DNA"/>
</dbReference>
<dbReference type="GO" id="GO:0008053">
    <property type="term" value="P:mitochondrial fusion"/>
    <property type="evidence" value="ECO:0007669"/>
    <property type="project" value="InterPro"/>
</dbReference>